<feature type="signal peptide" evidence="1">
    <location>
        <begin position="1"/>
        <end position="17"/>
    </location>
</feature>
<evidence type="ECO:0000313" key="2">
    <source>
        <dbReference type="EMBL" id="KLD63428.1"/>
    </source>
</evidence>
<evidence type="ECO:0000313" key="3">
    <source>
        <dbReference type="Proteomes" id="UP000035481"/>
    </source>
</evidence>
<dbReference type="Proteomes" id="UP000035481">
    <property type="component" value="Unassembled WGS sequence"/>
</dbReference>
<feature type="chain" id="PRO_5002576212" description="Lipoprotein" evidence="1">
    <location>
        <begin position="18"/>
        <end position="213"/>
    </location>
</feature>
<dbReference type="PROSITE" id="PS51257">
    <property type="entry name" value="PROKAR_LIPOPROTEIN"/>
    <property type="match status" value="1"/>
</dbReference>
<sequence length="213" mass="23225">MKSILGLIFLSASLALCGCTDITTRTYNYGTADETKDQMAFVSGSLKFAQGVVIIREIDGKDSRTHPLLQAYANSKAPPLAPRKVLVQPGDHTFGVLYLFVDALSDGPESSLWWGNYLASDLAKNAKDRYAPDPQYVPDNRDHVITIKHFAEVAFHCNAKSSCEIYPVIDESQAKISFTVKECGSGEHGCVVINSKSSAEKTAVVPGWSYTDI</sequence>
<evidence type="ECO:0008006" key="4">
    <source>
        <dbReference type="Google" id="ProtNLM"/>
    </source>
</evidence>
<name>A0A0G9H1J5_9GAMM</name>
<keyword evidence="1" id="KW-0732">Signal</keyword>
<dbReference type="STRING" id="1440762.Y882_11700"/>
<comment type="caution">
    <text evidence="2">The sequence shown here is derived from an EMBL/GenBank/DDBJ whole genome shotgun (WGS) entry which is preliminary data.</text>
</comment>
<dbReference type="RefSeq" id="WP_046972048.1">
    <property type="nucleotide sequence ID" value="NZ_JPLA01000028.1"/>
</dbReference>
<protein>
    <recommendedName>
        <fullName evidence="4">Lipoprotein</fullName>
    </recommendedName>
</protein>
<reference evidence="2 3" key="1">
    <citation type="journal article" date="2015" name="Antonie Van Leeuwenhoek">
        <title>A phylogenomic and molecular marker based taxonomic framework for the order Xanthomonadales: proposal to transfer the families Algiphilaceae and Solimonadaceae to the order Nevskiales ord. nov. and to create a new family within the order Xanthomonadales, the family Rhodanobacteraceae fam. nov., containing the genus Rhodanobacter and its closest relatives.</title>
        <authorList>
            <person name="Naushad S."/>
            <person name="Adeolu M."/>
            <person name="Wong S."/>
            <person name="Sohail M."/>
            <person name="Schellhorn H.E."/>
            <person name="Gupta R.S."/>
        </authorList>
    </citation>
    <scope>NUCLEOTIDE SEQUENCE [LARGE SCALE GENOMIC DNA]</scope>
    <source>
        <strain evidence="2 3">DSM 16301</strain>
    </source>
</reference>
<evidence type="ECO:0000256" key="1">
    <source>
        <dbReference type="SAM" id="SignalP"/>
    </source>
</evidence>
<accession>A0A0G9H1J5</accession>
<proteinExistence type="predicted"/>
<gene>
    <name evidence="2" type="ORF">Y882_11700</name>
</gene>
<dbReference type="EMBL" id="JPLA01000028">
    <property type="protein sequence ID" value="KLD63428.1"/>
    <property type="molecule type" value="Genomic_DNA"/>
</dbReference>
<dbReference type="PATRIC" id="fig|1440762.4.peg.1840"/>
<dbReference type="AlphaFoldDB" id="A0A0G9H1J5"/>
<organism evidence="2 3">
    <name type="scientific">Dyella japonica DSM 16301</name>
    <dbReference type="NCBI Taxonomy" id="1440762"/>
    <lineage>
        <taxon>Bacteria</taxon>
        <taxon>Pseudomonadati</taxon>
        <taxon>Pseudomonadota</taxon>
        <taxon>Gammaproteobacteria</taxon>
        <taxon>Lysobacterales</taxon>
        <taxon>Rhodanobacteraceae</taxon>
        <taxon>Dyella</taxon>
    </lineage>
</organism>